<feature type="region of interest" description="Disordered" evidence="1">
    <location>
        <begin position="364"/>
        <end position="393"/>
    </location>
</feature>
<feature type="non-terminal residue" evidence="3">
    <location>
        <position position="1"/>
    </location>
</feature>
<dbReference type="PANTHER" id="PTHR11365:SF23">
    <property type="entry name" value="HYPOTHETICAL 5-OXOPROLINASE (EUROFUNG)-RELATED"/>
    <property type="match status" value="1"/>
</dbReference>
<dbReference type="AlphaFoldDB" id="A0A1F6D763"/>
<dbReference type="EMBL" id="MFKF01000008">
    <property type="protein sequence ID" value="OGG57225.1"/>
    <property type="molecule type" value="Genomic_DNA"/>
</dbReference>
<evidence type="ECO:0000313" key="3">
    <source>
        <dbReference type="EMBL" id="OGG57225.1"/>
    </source>
</evidence>
<dbReference type="Pfam" id="PF02538">
    <property type="entry name" value="Hydantoinase_B"/>
    <property type="match status" value="1"/>
</dbReference>
<proteinExistence type="predicted"/>
<accession>A0A1F6D763</accession>
<organism evidence="3 4">
    <name type="scientific">Handelsmanbacteria sp. (strain RIFCSPLOWO2_12_FULL_64_10)</name>
    <dbReference type="NCBI Taxonomy" id="1817868"/>
    <lineage>
        <taxon>Bacteria</taxon>
        <taxon>Candidatus Handelsmaniibacteriota</taxon>
    </lineage>
</organism>
<feature type="domain" description="Hydantoinase B/oxoprolinase" evidence="2">
    <location>
        <begin position="1"/>
        <end position="423"/>
    </location>
</feature>
<dbReference type="Proteomes" id="UP000178606">
    <property type="component" value="Unassembled WGS sequence"/>
</dbReference>
<comment type="caution">
    <text evidence="3">The sequence shown here is derived from an EMBL/GenBank/DDBJ whole genome shotgun (WGS) entry which is preliminary data.</text>
</comment>
<sequence length="488" mass="52486">LPDIYLYKPVFIDGGLLGFTAAIAHHTDIGGRVAGGNACDSTEIYQEGLRIPPLKLYEAGRAVQALFDLIERNVRVPRNALGDLRSQLAACHIGEREVRKLAGRHGTERLRSGFTQLLDYAERLTRASVAAFPDGVYRFTDVIDDDGIDPGPIPIAVTITVSGENLVADFEGTAPQVKGAINSALPFTKSAVYACLRCLMRPDIPTNSGLFRAIQVRVPSATLANPVLPAPVAARGLTGFRLANAIMGALAQMAPDRVPACEVGGDTGISIGGYRADRSAFVFLEFLFSGWGGRPDRDGIDGCASVVVNFSNNPAEVVEAEYPLQILRYGFLPDTGGPGKHRGGLAILREYRFTEEEGTLQIRSDRHRSRPYGLAGGKPGTPSQNVLNPDGEARRLPSKTLLTIRKGDVLRHVLAGAGGHGDPLERDPEKVLDDVLDEKVSLAAAERDYGVVIDPQTRTVDHARTKALRKTMRAVVRLTSPRSAASDI</sequence>
<dbReference type="GO" id="GO:0006749">
    <property type="term" value="P:glutathione metabolic process"/>
    <property type="evidence" value="ECO:0007669"/>
    <property type="project" value="TreeGrafter"/>
</dbReference>
<dbReference type="GO" id="GO:0005829">
    <property type="term" value="C:cytosol"/>
    <property type="evidence" value="ECO:0007669"/>
    <property type="project" value="TreeGrafter"/>
</dbReference>
<evidence type="ECO:0000256" key="1">
    <source>
        <dbReference type="SAM" id="MobiDB-lite"/>
    </source>
</evidence>
<protein>
    <submittedName>
        <fullName evidence="3">5-oxoprolinase</fullName>
    </submittedName>
</protein>
<evidence type="ECO:0000313" key="4">
    <source>
        <dbReference type="Proteomes" id="UP000178606"/>
    </source>
</evidence>
<dbReference type="PANTHER" id="PTHR11365">
    <property type="entry name" value="5-OXOPROLINASE RELATED"/>
    <property type="match status" value="1"/>
</dbReference>
<dbReference type="InterPro" id="IPR045079">
    <property type="entry name" value="Oxoprolinase-like"/>
</dbReference>
<dbReference type="GO" id="GO:0017168">
    <property type="term" value="F:5-oxoprolinase (ATP-hydrolyzing) activity"/>
    <property type="evidence" value="ECO:0007669"/>
    <property type="project" value="TreeGrafter"/>
</dbReference>
<name>A0A1F6D763_HANXR</name>
<evidence type="ECO:0000259" key="2">
    <source>
        <dbReference type="Pfam" id="PF02538"/>
    </source>
</evidence>
<gene>
    <name evidence="3" type="ORF">A3F84_04540</name>
</gene>
<dbReference type="InterPro" id="IPR003692">
    <property type="entry name" value="Hydantoinase_B"/>
</dbReference>
<reference evidence="3 4" key="1">
    <citation type="journal article" date="2016" name="Nat. Commun.">
        <title>Thousands of microbial genomes shed light on interconnected biogeochemical processes in an aquifer system.</title>
        <authorList>
            <person name="Anantharaman K."/>
            <person name="Brown C.T."/>
            <person name="Hug L.A."/>
            <person name="Sharon I."/>
            <person name="Castelle C.J."/>
            <person name="Probst A.J."/>
            <person name="Thomas B.C."/>
            <person name="Singh A."/>
            <person name="Wilkins M.J."/>
            <person name="Karaoz U."/>
            <person name="Brodie E.L."/>
            <person name="Williams K.H."/>
            <person name="Hubbard S.S."/>
            <person name="Banfield J.F."/>
        </authorList>
    </citation>
    <scope>NUCLEOTIDE SEQUENCE [LARGE SCALE GENOMIC DNA]</scope>
    <source>
        <strain evidence="4">RIFCSPLOWO2_12_FULL_64_10</strain>
    </source>
</reference>